<dbReference type="OrthoDB" id="1254494at2"/>
<gene>
    <name evidence="2" type="ORF">SAMN05421664_2118</name>
</gene>
<dbReference type="AlphaFoldDB" id="A0A1H1CTH4"/>
<organism evidence="2 3">
    <name type="scientific">Chryseobacterium soldanellicola</name>
    <dbReference type="NCBI Taxonomy" id="311333"/>
    <lineage>
        <taxon>Bacteria</taxon>
        <taxon>Pseudomonadati</taxon>
        <taxon>Bacteroidota</taxon>
        <taxon>Flavobacteriia</taxon>
        <taxon>Flavobacteriales</taxon>
        <taxon>Weeksellaceae</taxon>
        <taxon>Chryseobacterium group</taxon>
        <taxon>Chryseobacterium</taxon>
    </lineage>
</organism>
<sequence length="145" mass="16977">MNKFSQIIKYLTKNFYIILAILIVLFIISGFINEKIWIGKMLTRPKYTIAIATTDWHQKNNNGVGTDYSYKINNKVYNETTGFSYRKGDKFLIIYDSLKPKNVQTLALYPVPEDYTGLKIPKNGWKYQEVPFNIDSNVIRKYLTD</sequence>
<reference evidence="3" key="1">
    <citation type="submission" date="2016-10" db="EMBL/GenBank/DDBJ databases">
        <authorList>
            <person name="Varghese N."/>
            <person name="Submissions S."/>
        </authorList>
    </citation>
    <scope>NUCLEOTIDE SEQUENCE [LARGE SCALE GENOMIC DNA]</scope>
    <source>
        <strain evidence="3">DSM 17072</strain>
    </source>
</reference>
<name>A0A1H1CTH4_9FLAO</name>
<dbReference type="STRING" id="311333.SAMN05421664_2118"/>
<dbReference type="EMBL" id="FNKL01000003">
    <property type="protein sequence ID" value="SDQ67597.1"/>
    <property type="molecule type" value="Genomic_DNA"/>
</dbReference>
<dbReference type="RefSeq" id="WP_089755722.1">
    <property type="nucleotide sequence ID" value="NZ_FNKL01000003.1"/>
</dbReference>
<evidence type="ECO:0008006" key="4">
    <source>
        <dbReference type="Google" id="ProtNLM"/>
    </source>
</evidence>
<proteinExistence type="predicted"/>
<evidence type="ECO:0000313" key="3">
    <source>
        <dbReference type="Proteomes" id="UP000199627"/>
    </source>
</evidence>
<keyword evidence="1" id="KW-0472">Membrane</keyword>
<accession>A0A1H1CTH4</accession>
<feature type="transmembrane region" description="Helical" evidence="1">
    <location>
        <begin position="15"/>
        <end position="32"/>
    </location>
</feature>
<keyword evidence="3" id="KW-1185">Reference proteome</keyword>
<protein>
    <recommendedName>
        <fullName evidence="4">DUF3592 domain-containing protein</fullName>
    </recommendedName>
</protein>
<dbReference type="Proteomes" id="UP000199627">
    <property type="component" value="Unassembled WGS sequence"/>
</dbReference>
<keyword evidence="1" id="KW-1133">Transmembrane helix</keyword>
<evidence type="ECO:0000256" key="1">
    <source>
        <dbReference type="SAM" id="Phobius"/>
    </source>
</evidence>
<evidence type="ECO:0000313" key="2">
    <source>
        <dbReference type="EMBL" id="SDQ67597.1"/>
    </source>
</evidence>
<keyword evidence="1" id="KW-0812">Transmembrane</keyword>